<evidence type="ECO:0000256" key="4">
    <source>
        <dbReference type="ARBA" id="ARBA00022989"/>
    </source>
</evidence>
<evidence type="ECO:0000256" key="8">
    <source>
        <dbReference type="SAM" id="SignalP"/>
    </source>
</evidence>
<dbReference type="InterPro" id="IPR051410">
    <property type="entry name" value="Ferric/Cupric_Reductase"/>
</dbReference>
<dbReference type="CDD" id="cd06186">
    <property type="entry name" value="NOX_Duox_like_FAD_NADP"/>
    <property type="match status" value="1"/>
</dbReference>
<dbReference type="EMBL" id="QVQW01000063">
    <property type="protein sequence ID" value="RKU41985.1"/>
    <property type="molecule type" value="Genomic_DNA"/>
</dbReference>
<dbReference type="GO" id="GO:0006826">
    <property type="term" value="P:iron ion transport"/>
    <property type="evidence" value="ECO:0007669"/>
    <property type="project" value="TreeGrafter"/>
</dbReference>
<dbReference type="InterPro" id="IPR039261">
    <property type="entry name" value="FNR_nucleotide-bd"/>
</dbReference>
<evidence type="ECO:0000313" key="10">
    <source>
        <dbReference type="EMBL" id="RKU41985.1"/>
    </source>
</evidence>
<dbReference type="GO" id="GO:0000293">
    <property type="term" value="F:ferric-chelate reductase activity"/>
    <property type="evidence" value="ECO:0007669"/>
    <property type="project" value="TreeGrafter"/>
</dbReference>
<dbReference type="SUPFAM" id="SSF52343">
    <property type="entry name" value="Ferredoxin reductase-like, C-terminal NADP-linked domain"/>
    <property type="match status" value="1"/>
</dbReference>
<organism evidence="10 11">
    <name type="scientific">Coniochaeta pulveracea</name>
    <dbReference type="NCBI Taxonomy" id="177199"/>
    <lineage>
        <taxon>Eukaryota</taxon>
        <taxon>Fungi</taxon>
        <taxon>Dikarya</taxon>
        <taxon>Ascomycota</taxon>
        <taxon>Pezizomycotina</taxon>
        <taxon>Sordariomycetes</taxon>
        <taxon>Sordariomycetidae</taxon>
        <taxon>Coniochaetales</taxon>
        <taxon>Coniochaetaceae</taxon>
        <taxon>Coniochaeta</taxon>
    </lineage>
</organism>
<keyword evidence="11" id="KW-1185">Reference proteome</keyword>
<dbReference type="PANTHER" id="PTHR32361:SF9">
    <property type="entry name" value="FERRIC REDUCTASE TRANSMEMBRANE COMPONENT 3-RELATED"/>
    <property type="match status" value="1"/>
</dbReference>
<dbReference type="PANTHER" id="PTHR32361">
    <property type="entry name" value="FERRIC/CUPRIC REDUCTASE TRANSMEMBRANE COMPONENT"/>
    <property type="match status" value="1"/>
</dbReference>
<dbReference type="OrthoDB" id="167398at2759"/>
<feature type="transmembrane region" description="Helical" evidence="7">
    <location>
        <begin position="170"/>
        <end position="191"/>
    </location>
</feature>
<dbReference type="STRING" id="177199.A0A420Y289"/>
<dbReference type="GO" id="GO:0005886">
    <property type="term" value="C:plasma membrane"/>
    <property type="evidence" value="ECO:0007669"/>
    <property type="project" value="TreeGrafter"/>
</dbReference>
<sequence length="640" mass="70721">MKLSTAAVASAVVAGASALQGFGNQATGYFPYCATACQRALGSNYLSCSFDGYVPGGMMDSDPASATPACRGRNMPYLSSLAYCIEKHCHHNLGIIETWWAAKSTGSGGPYVAPASSYQLSLLNVTTPPTYVIADKDNLTSTVLANETHYENQYGTLFMVDREEYLHSKYGLVLLMLGFGIPLLVTWLEYLPYMTTVVTKLKPYITWPSTVKSYHARSLPYLFGNAPTRGQGLYIAVMVILNVVFIHISSCIVGLARLFALHVLLHSIISVVYYRQDGAYASSLVKAWWVWGCVGTVAMCAMLITATLWVRRSSYEFFLVSHIVLAILMLVGTWYHLDDLYMNMSGYEQWLYVAFGVWALDRLFRILRVLRNGVKRAHMTEIGGGIVRVDIPDIHWGFHPGKVVNTYFPTLHRLRPWENHPFSVLPTAMLARSRIAEHNSKRAICSGRASTSQEDVEKSFPERRAVMMAQPHCGEADYKHPVTAGLTLFIRKSTGLTKVLASRCDVLTLLDGPYPGNSTTHILQCERVLLVCGGIGITAVLPWIDHHPNVKLAWSIKQSAAPLKDAVGDVLARVIEKDVRMGQRLDVKDLIAKEVQAGWSRVGVVACGPRGMCDDVRATVAATARHGNTAFELEVHGYSW</sequence>
<keyword evidence="3 7" id="KW-0812">Transmembrane</keyword>
<dbReference type="AlphaFoldDB" id="A0A420Y289"/>
<accession>A0A420Y289</accession>
<dbReference type="Proteomes" id="UP000275385">
    <property type="component" value="Unassembled WGS sequence"/>
</dbReference>
<evidence type="ECO:0000259" key="9">
    <source>
        <dbReference type="Pfam" id="PF01794"/>
    </source>
</evidence>
<feature type="transmembrane region" description="Helical" evidence="7">
    <location>
        <begin position="233"/>
        <end position="256"/>
    </location>
</feature>
<evidence type="ECO:0000256" key="6">
    <source>
        <dbReference type="ARBA" id="ARBA00023136"/>
    </source>
</evidence>
<dbReference type="Gene3D" id="3.40.50.80">
    <property type="entry name" value="Nucleotide-binding domain of ferredoxin-NADP reductase (FNR) module"/>
    <property type="match status" value="2"/>
</dbReference>
<evidence type="ECO:0000256" key="5">
    <source>
        <dbReference type="ARBA" id="ARBA00023065"/>
    </source>
</evidence>
<keyword evidence="5" id="KW-0406">Ion transport</keyword>
<protein>
    <recommendedName>
        <fullName evidence="9">Ferric oxidoreductase domain-containing protein</fullName>
    </recommendedName>
</protein>
<reference evidence="10 11" key="1">
    <citation type="submission" date="2018-08" db="EMBL/GenBank/DDBJ databases">
        <title>Draft genome of the lignicolous fungus Coniochaeta pulveracea.</title>
        <authorList>
            <person name="Borstlap C.J."/>
            <person name="De Witt R.N."/>
            <person name="Botha A."/>
            <person name="Volschenk H."/>
        </authorList>
    </citation>
    <scope>NUCLEOTIDE SEQUENCE [LARGE SCALE GENOMIC DNA]</scope>
    <source>
        <strain evidence="10 11">CAB683</strain>
    </source>
</reference>
<evidence type="ECO:0000256" key="1">
    <source>
        <dbReference type="ARBA" id="ARBA00004141"/>
    </source>
</evidence>
<comment type="caution">
    <text evidence="10">The sequence shown here is derived from an EMBL/GenBank/DDBJ whole genome shotgun (WGS) entry which is preliminary data.</text>
</comment>
<evidence type="ECO:0000256" key="2">
    <source>
        <dbReference type="ARBA" id="ARBA00022448"/>
    </source>
</evidence>
<keyword evidence="8" id="KW-0732">Signal</keyword>
<keyword evidence="6 7" id="KW-0472">Membrane</keyword>
<dbReference type="GO" id="GO:0006879">
    <property type="term" value="P:intracellular iron ion homeostasis"/>
    <property type="evidence" value="ECO:0007669"/>
    <property type="project" value="TreeGrafter"/>
</dbReference>
<feature type="transmembrane region" description="Helical" evidence="7">
    <location>
        <begin position="317"/>
        <end position="337"/>
    </location>
</feature>
<evidence type="ECO:0000313" key="11">
    <source>
        <dbReference type="Proteomes" id="UP000275385"/>
    </source>
</evidence>
<evidence type="ECO:0000256" key="3">
    <source>
        <dbReference type="ARBA" id="ARBA00022692"/>
    </source>
</evidence>
<comment type="subcellular location">
    <subcellularLocation>
        <location evidence="1">Membrane</location>
        <topology evidence="1">Multi-pass membrane protein</topology>
    </subcellularLocation>
</comment>
<feature type="chain" id="PRO_5019369162" description="Ferric oxidoreductase domain-containing protein" evidence="8">
    <location>
        <begin position="19"/>
        <end position="640"/>
    </location>
</feature>
<dbReference type="InterPro" id="IPR013130">
    <property type="entry name" value="Fe3_Rdtase_TM_dom"/>
</dbReference>
<dbReference type="GO" id="GO:0015677">
    <property type="term" value="P:copper ion import"/>
    <property type="evidence" value="ECO:0007669"/>
    <property type="project" value="TreeGrafter"/>
</dbReference>
<feature type="signal peptide" evidence="8">
    <location>
        <begin position="1"/>
        <end position="18"/>
    </location>
</feature>
<gene>
    <name evidence="10" type="ORF">DL546_002168</name>
</gene>
<feature type="transmembrane region" description="Helical" evidence="7">
    <location>
        <begin position="288"/>
        <end position="310"/>
    </location>
</feature>
<evidence type="ECO:0000256" key="7">
    <source>
        <dbReference type="SAM" id="Phobius"/>
    </source>
</evidence>
<dbReference type="Pfam" id="PF01794">
    <property type="entry name" value="Ferric_reduct"/>
    <property type="match status" value="1"/>
</dbReference>
<feature type="domain" description="Ferric oxidoreductase" evidence="9">
    <location>
        <begin position="255"/>
        <end position="332"/>
    </location>
</feature>
<proteinExistence type="predicted"/>
<keyword evidence="4 7" id="KW-1133">Transmembrane helix</keyword>
<keyword evidence="2" id="KW-0813">Transport</keyword>
<name>A0A420Y289_9PEZI</name>